<dbReference type="Proteomes" id="UP000799291">
    <property type="component" value="Unassembled WGS sequence"/>
</dbReference>
<evidence type="ECO:0000313" key="2">
    <source>
        <dbReference type="Proteomes" id="UP000799291"/>
    </source>
</evidence>
<dbReference type="AlphaFoldDB" id="A0A6G1IFX2"/>
<organism evidence="1 2">
    <name type="scientific">Lentithecium fluviatile CBS 122367</name>
    <dbReference type="NCBI Taxonomy" id="1168545"/>
    <lineage>
        <taxon>Eukaryota</taxon>
        <taxon>Fungi</taxon>
        <taxon>Dikarya</taxon>
        <taxon>Ascomycota</taxon>
        <taxon>Pezizomycotina</taxon>
        <taxon>Dothideomycetes</taxon>
        <taxon>Pleosporomycetidae</taxon>
        <taxon>Pleosporales</taxon>
        <taxon>Massarineae</taxon>
        <taxon>Lentitheciaceae</taxon>
        <taxon>Lentithecium</taxon>
    </lineage>
</organism>
<name>A0A6G1IFX2_9PLEO</name>
<dbReference type="Gene3D" id="1.25.40.20">
    <property type="entry name" value="Ankyrin repeat-containing domain"/>
    <property type="match status" value="1"/>
</dbReference>
<proteinExistence type="predicted"/>
<accession>A0A6G1IFX2</accession>
<keyword evidence="2" id="KW-1185">Reference proteome</keyword>
<dbReference type="EMBL" id="MU005626">
    <property type="protein sequence ID" value="KAF2677124.1"/>
    <property type="molecule type" value="Genomic_DNA"/>
</dbReference>
<feature type="non-terminal residue" evidence="1">
    <location>
        <position position="1"/>
    </location>
</feature>
<sequence length="53" mass="5522">ILLEGKTDVDRQGGNYGRALQAASTEDHQEVAHILLDAGANANVQGGEYGNAL</sequence>
<dbReference type="OrthoDB" id="4772757at2759"/>
<evidence type="ECO:0000313" key="1">
    <source>
        <dbReference type="EMBL" id="KAF2677124.1"/>
    </source>
</evidence>
<reference evidence="1" key="1">
    <citation type="journal article" date="2020" name="Stud. Mycol.">
        <title>101 Dothideomycetes genomes: a test case for predicting lifestyles and emergence of pathogens.</title>
        <authorList>
            <person name="Haridas S."/>
            <person name="Albert R."/>
            <person name="Binder M."/>
            <person name="Bloem J."/>
            <person name="Labutti K."/>
            <person name="Salamov A."/>
            <person name="Andreopoulos B."/>
            <person name="Baker S."/>
            <person name="Barry K."/>
            <person name="Bills G."/>
            <person name="Bluhm B."/>
            <person name="Cannon C."/>
            <person name="Castanera R."/>
            <person name="Culley D."/>
            <person name="Daum C."/>
            <person name="Ezra D."/>
            <person name="Gonzalez J."/>
            <person name="Henrissat B."/>
            <person name="Kuo A."/>
            <person name="Liang C."/>
            <person name="Lipzen A."/>
            <person name="Lutzoni F."/>
            <person name="Magnuson J."/>
            <person name="Mondo S."/>
            <person name="Nolan M."/>
            <person name="Ohm R."/>
            <person name="Pangilinan J."/>
            <person name="Park H.-J."/>
            <person name="Ramirez L."/>
            <person name="Alfaro M."/>
            <person name="Sun H."/>
            <person name="Tritt A."/>
            <person name="Yoshinaga Y."/>
            <person name="Zwiers L.-H."/>
            <person name="Turgeon B."/>
            <person name="Goodwin S."/>
            <person name="Spatafora J."/>
            <person name="Crous P."/>
            <person name="Grigoriev I."/>
        </authorList>
    </citation>
    <scope>NUCLEOTIDE SEQUENCE</scope>
    <source>
        <strain evidence="1">CBS 122367</strain>
    </source>
</reference>
<dbReference type="SUPFAM" id="SSF48403">
    <property type="entry name" value="Ankyrin repeat"/>
    <property type="match status" value="1"/>
</dbReference>
<dbReference type="InterPro" id="IPR036770">
    <property type="entry name" value="Ankyrin_rpt-contain_sf"/>
</dbReference>
<protein>
    <submittedName>
        <fullName evidence="1">Uncharacterized protein</fullName>
    </submittedName>
</protein>
<gene>
    <name evidence="1" type="ORF">K458DRAFT_320450</name>
</gene>